<evidence type="ECO:0000313" key="5">
    <source>
        <dbReference type="Proteomes" id="UP000013827"/>
    </source>
</evidence>
<dbReference type="SUPFAM" id="SSF103511">
    <property type="entry name" value="Chlorophyll a-b binding protein"/>
    <property type="match status" value="1"/>
</dbReference>
<dbReference type="GO" id="GO:0009507">
    <property type="term" value="C:chloroplast"/>
    <property type="evidence" value="ECO:0007669"/>
    <property type="project" value="UniProtKB-SubCell"/>
</dbReference>
<dbReference type="InterPro" id="IPR022796">
    <property type="entry name" value="Chloroa_b-bind"/>
</dbReference>
<sequence length="57" mass="5849">MTPERKEKALLAELNNGRLAMIGLFGLISASKGLIVPGLDTLGIAPYAGEEGPGAIL</sequence>
<reference evidence="4" key="2">
    <citation type="submission" date="2024-10" db="UniProtKB">
        <authorList>
            <consortium name="EnsemblProtists"/>
        </authorList>
    </citation>
    <scope>IDENTIFICATION</scope>
</reference>
<dbReference type="RefSeq" id="XP_005761649.1">
    <property type="nucleotide sequence ID" value="XM_005761592.1"/>
</dbReference>
<keyword evidence="3" id="KW-0934">Plastid</keyword>
<dbReference type="GeneID" id="17255481"/>
<evidence type="ECO:0000313" key="4">
    <source>
        <dbReference type="EnsemblProtists" id="EOD09220"/>
    </source>
</evidence>
<dbReference type="HOGENOM" id="CLU_3000438_0_0_1"/>
<dbReference type="Proteomes" id="UP000013827">
    <property type="component" value="Unassembled WGS sequence"/>
</dbReference>
<reference evidence="5" key="1">
    <citation type="journal article" date="2013" name="Nature">
        <title>Pan genome of the phytoplankton Emiliania underpins its global distribution.</title>
        <authorList>
            <person name="Read B.A."/>
            <person name="Kegel J."/>
            <person name="Klute M.J."/>
            <person name="Kuo A."/>
            <person name="Lefebvre S.C."/>
            <person name="Maumus F."/>
            <person name="Mayer C."/>
            <person name="Miller J."/>
            <person name="Monier A."/>
            <person name="Salamov A."/>
            <person name="Young J."/>
            <person name="Aguilar M."/>
            <person name="Claverie J.M."/>
            <person name="Frickenhaus S."/>
            <person name="Gonzalez K."/>
            <person name="Herman E.K."/>
            <person name="Lin Y.C."/>
            <person name="Napier J."/>
            <person name="Ogata H."/>
            <person name="Sarno A.F."/>
            <person name="Shmutz J."/>
            <person name="Schroeder D."/>
            <person name="de Vargas C."/>
            <person name="Verret F."/>
            <person name="von Dassow P."/>
            <person name="Valentin K."/>
            <person name="Van de Peer Y."/>
            <person name="Wheeler G."/>
            <person name="Dacks J.B."/>
            <person name="Delwiche C.F."/>
            <person name="Dyhrman S.T."/>
            <person name="Glockner G."/>
            <person name="John U."/>
            <person name="Richards T."/>
            <person name="Worden A.Z."/>
            <person name="Zhang X."/>
            <person name="Grigoriev I.V."/>
            <person name="Allen A.E."/>
            <person name="Bidle K."/>
            <person name="Borodovsky M."/>
            <person name="Bowler C."/>
            <person name="Brownlee C."/>
            <person name="Cock J.M."/>
            <person name="Elias M."/>
            <person name="Gladyshev V.N."/>
            <person name="Groth M."/>
            <person name="Guda C."/>
            <person name="Hadaegh A."/>
            <person name="Iglesias-Rodriguez M.D."/>
            <person name="Jenkins J."/>
            <person name="Jones B.M."/>
            <person name="Lawson T."/>
            <person name="Leese F."/>
            <person name="Lindquist E."/>
            <person name="Lobanov A."/>
            <person name="Lomsadze A."/>
            <person name="Malik S.B."/>
            <person name="Marsh M.E."/>
            <person name="Mackinder L."/>
            <person name="Mock T."/>
            <person name="Mueller-Roeber B."/>
            <person name="Pagarete A."/>
            <person name="Parker M."/>
            <person name="Probert I."/>
            <person name="Quesneville H."/>
            <person name="Raines C."/>
            <person name="Rensing S.A."/>
            <person name="Riano-Pachon D.M."/>
            <person name="Richier S."/>
            <person name="Rokitta S."/>
            <person name="Shiraiwa Y."/>
            <person name="Soanes D.M."/>
            <person name="van der Giezen M."/>
            <person name="Wahlund T.M."/>
            <person name="Williams B."/>
            <person name="Wilson W."/>
            <person name="Wolfe G."/>
            <person name="Wurch L.L."/>
        </authorList>
    </citation>
    <scope>NUCLEOTIDE SEQUENCE</scope>
</reference>
<protein>
    <recommendedName>
        <fullName evidence="6">Light harvesting protein</fullName>
    </recommendedName>
</protein>
<evidence type="ECO:0000256" key="3">
    <source>
        <dbReference type="ARBA" id="ARBA00022640"/>
    </source>
</evidence>
<evidence type="ECO:0008006" key="6">
    <source>
        <dbReference type="Google" id="ProtNLM"/>
    </source>
</evidence>
<comment type="subcellular location">
    <subcellularLocation>
        <location evidence="1">Plastid</location>
        <location evidence="1">Chloroplast</location>
    </subcellularLocation>
</comment>
<name>A0A0D3ID85_EMIH1</name>
<dbReference type="AlphaFoldDB" id="A0A0D3ID85"/>
<dbReference type="KEGG" id="ehx:EMIHUDRAFT_216564"/>
<dbReference type="EnsemblProtists" id="EOD09220">
    <property type="protein sequence ID" value="EOD09220"/>
    <property type="gene ID" value="EMIHUDRAFT_216564"/>
</dbReference>
<evidence type="ECO:0000256" key="2">
    <source>
        <dbReference type="ARBA" id="ARBA00022528"/>
    </source>
</evidence>
<accession>A0A0D3ID85</accession>
<dbReference type="Gene3D" id="1.10.3460.10">
    <property type="entry name" value="Chlorophyll a/b binding protein domain"/>
    <property type="match status" value="1"/>
</dbReference>
<keyword evidence="5" id="KW-1185">Reference proteome</keyword>
<organism evidence="4 5">
    <name type="scientific">Emiliania huxleyi (strain CCMP1516)</name>
    <dbReference type="NCBI Taxonomy" id="280463"/>
    <lineage>
        <taxon>Eukaryota</taxon>
        <taxon>Haptista</taxon>
        <taxon>Haptophyta</taxon>
        <taxon>Prymnesiophyceae</taxon>
        <taxon>Isochrysidales</taxon>
        <taxon>Noelaerhabdaceae</taxon>
        <taxon>Emiliania</taxon>
    </lineage>
</organism>
<proteinExistence type="predicted"/>
<dbReference type="PaxDb" id="2903-EOD09220"/>
<dbReference type="Pfam" id="PF00504">
    <property type="entry name" value="Chloroa_b-bind"/>
    <property type="match status" value="1"/>
</dbReference>
<evidence type="ECO:0000256" key="1">
    <source>
        <dbReference type="ARBA" id="ARBA00004229"/>
    </source>
</evidence>
<keyword evidence="2" id="KW-0150">Chloroplast</keyword>